<sequence>MSRNEPCICGSGTKQKKCHPDIAPNSRAGEVLLLYSELEEQINQHYTQPNVQRPPCHEGCDSCCYHNFTITEIEFKIIAREIKTWTKEQIEKLFNETFRQLNLLKQDYPEVYSNLEASSTLNTSVLKKQYEIMSETYGIPCPMLDTQTGKCSVYNARPLICRTHGTTHSILTEYIVCNKIPSNLENAKITYNAVQIHDKASSWDKIEIGDQLFQGRQYPIIYWLKLFLEPYKLTGKVQIPNEGRDFNISADAAKRQQVARMLGLR</sequence>
<gene>
    <name evidence="1" type="ORF">MU1_57530</name>
</gene>
<keyword evidence="2" id="KW-1185">Reference proteome</keyword>
<evidence type="ECO:0008006" key="3">
    <source>
        <dbReference type="Google" id="ProtNLM"/>
    </source>
</evidence>
<name>A0ABQ6GPK3_9BACL</name>
<dbReference type="InterPro" id="IPR005358">
    <property type="entry name" value="Puta_zinc/iron-chelating_dom"/>
</dbReference>
<dbReference type="SUPFAM" id="SSF103642">
    <property type="entry name" value="Sec-C motif"/>
    <property type="match status" value="1"/>
</dbReference>
<evidence type="ECO:0000313" key="2">
    <source>
        <dbReference type="Proteomes" id="UP001157114"/>
    </source>
</evidence>
<proteinExistence type="predicted"/>
<dbReference type="Pfam" id="PF02810">
    <property type="entry name" value="SEC-C"/>
    <property type="match status" value="1"/>
</dbReference>
<evidence type="ECO:0000313" key="1">
    <source>
        <dbReference type="EMBL" id="GLX71403.1"/>
    </source>
</evidence>
<reference evidence="1 2" key="1">
    <citation type="submission" date="2023-03" db="EMBL/GenBank/DDBJ databases">
        <title>Draft genome sequence of the bacteria which degrade cell wall of Tricholomamatutake.</title>
        <authorList>
            <person name="Konishi Y."/>
            <person name="Fukuta Y."/>
            <person name="Shirasaka N."/>
        </authorList>
    </citation>
    <scope>NUCLEOTIDE SEQUENCE [LARGE SCALE GENOMIC DNA]</scope>
    <source>
        <strain evidence="2">mu1</strain>
    </source>
</reference>
<dbReference type="InterPro" id="IPR004027">
    <property type="entry name" value="SEC_C_motif"/>
</dbReference>
<dbReference type="RefSeq" id="WP_284242210.1">
    <property type="nucleotide sequence ID" value="NZ_BSSQ01000032.1"/>
</dbReference>
<accession>A0ABQ6GPK3</accession>
<comment type="caution">
    <text evidence="1">The sequence shown here is derived from an EMBL/GenBank/DDBJ whole genome shotgun (WGS) entry which is preliminary data.</text>
</comment>
<organism evidence="1 2">
    <name type="scientific">Paenibacillus glycanilyticus</name>
    <dbReference type="NCBI Taxonomy" id="126569"/>
    <lineage>
        <taxon>Bacteria</taxon>
        <taxon>Bacillati</taxon>
        <taxon>Bacillota</taxon>
        <taxon>Bacilli</taxon>
        <taxon>Bacillales</taxon>
        <taxon>Paenibacillaceae</taxon>
        <taxon>Paenibacillus</taxon>
    </lineage>
</organism>
<dbReference type="Proteomes" id="UP001157114">
    <property type="component" value="Unassembled WGS sequence"/>
</dbReference>
<dbReference type="Pfam" id="PF03692">
    <property type="entry name" value="CxxCxxCC"/>
    <property type="match status" value="1"/>
</dbReference>
<dbReference type="EMBL" id="BSSQ01000032">
    <property type="protein sequence ID" value="GLX71403.1"/>
    <property type="molecule type" value="Genomic_DNA"/>
</dbReference>
<protein>
    <recommendedName>
        <fullName evidence="3">Zinc/iron-chelating domain-containing protein</fullName>
    </recommendedName>
</protein>